<dbReference type="InterPro" id="IPR050219">
    <property type="entry name" value="DnaG_primase"/>
</dbReference>
<keyword evidence="2" id="KW-0808">Transferase</keyword>
<protein>
    <submittedName>
        <fullName evidence="2">DNA primase</fullName>
        <ecNumber evidence="2">2.7.7.-</ecNumber>
    </submittedName>
</protein>
<evidence type="ECO:0000259" key="1">
    <source>
        <dbReference type="PROSITE" id="PS50880"/>
    </source>
</evidence>
<name>A0A3S4HST6_KLEPN</name>
<dbReference type="GO" id="GO:0016779">
    <property type="term" value="F:nucleotidyltransferase activity"/>
    <property type="evidence" value="ECO:0007669"/>
    <property type="project" value="UniProtKB-KW"/>
</dbReference>
<dbReference type="InterPro" id="IPR006171">
    <property type="entry name" value="TOPRIM_dom"/>
</dbReference>
<dbReference type="PANTHER" id="PTHR30313">
    <property type="entry name" value="DNA PRIMASE"/>
    <property type="match status" value="1"/>
</dbReference>
<dbReference type="InterPro" id="IPR034151">
    <property type="entry name" value="TOPRIM_DnaG_bac"/>
</dbReference>
<dbReference type="CDD" id="cd03364">
    <property type="entry name" value="TOPRIM_DnaG_primases"/>
    <property type="match status" value="1"/>
</dbReference>
<dbReference type="Gene3D" id="1.20.50.20">
    <property type="entry name" value="DnaG, RNA polymerase domain, helical bundle"/>
    <property type="match status" value="1"/>
</dbReference>
<dbReference type="Pfam" id="PF10410">
    <property type="entry name" value="DnaB_bind"/>
    <property type="match status" value="1"/>
</dbReference>
<sequence length="172" mass="19300">MACMKRSRITPNHRVCWLVEGYMDVVALAQYDINYAVASLGTSTTADHIQLLFRVTNNVICCYDGDRAGRDAAWRALETALPYMTDGRQLRFMFLPDGEDPDTLVRKEGKAAFEARMEQAQPLSTFLFNSLLPQVDLSTPDGRAQLSTLALPLITQVPGETLRIYLRQELGQ</sequence>
<dbReference type="GO" id="GO:0005737">
    <property type="term" value="C:cytoplasm"/>
    <property type="evidence" value="ECO:0007669"/>
    <property type="project" value="TreeGrafter"/>
</dbReference>
<evidence type="ECO:0000313" key="3">
    <source>
        <dbReference type="Proteomes" id="UP000282433"/>
    </source>
</evidence>
<dbReference type="FunFam" id="3.40.1360.10:FF:000002">
    <property type="entry name" value="DNA primase"/>
    <property type="match status" value="1"/>
</dbReference>
<organism evidence="2 3">
    <name type="scientific">Klebsiella pneumoniae</name>
    <dbReference type="NCBI Taxonomy" id="573"/>
    <lineage>
        <taxon>Bacteria</taxon>
        <taxon>Pseudomonadati</taxon>
        <taxon>Pseudomonadota</taxon>
        <taxon>Gammaproteobacteria</taxon>
        <taxon>Enterobacterales</taxon>
        <taxon>Enterobacteriaceae</taxon>
        <taxon>Klebsiella/Raoultella group</taxon>
        <taxon>Klebsiella</taxon>
        <taxon>Klebsiella pneumoniae complex</taxon>
    </lineage>
</organism>
<dbReference type="Gene3D" id="3.40.1360.10">
    <property type="match status" value="1"/>
</dbReference>
<gene>
    <name evidence="2" type="primary">dnaG_1</name>
    <name evidence="2" type="ORF">NCTC13635_02931</name>
</gene>
<dbReference type="GO" id="GO:0006269">
    <property type="term" value="P:DNA replication, synthesis of primer"/>
    <property type="evidence" value="ECO:0007669"/>
    <property type="project" value="TreeGrafter"/>
</dbReference>
<keyword evidence="2" id="KW-0548">Nucleotidyltransferase</keyword>
<dbReference type="PROSITE" id="PS50880">
    <property type="entry name" value="TOPRIM"/>
    <property type="match status" value="1"/>
</dbReference>
<dbReference type="Proteomes" id="UP000282433">
    <property type="component" value="Chromosome"/>
</dbReference>
<reference evidence="2 3" key="1">
    <citation type="submission" date="2018-12" db="EMBL/GenBank/DDBJ databases">
        <authorList>
            <consortium name="Pathogen Informatics"/>
        </authorList>
    </citation>
    <scope>NUCLEOTIDE SEQUENCE [LARGE SCALE GENOMIC DNA]</scope>
    <source>
        <strain evidence="2 3">NCTC13635</strain>
    </source>
</reference>
<dbReference type="PANTHER" id="PTHR30313:SF2">
    <property type="entry name" value="DNA PRIMASE"/>
    <property type="match status" value="1"/>
</dbReference>
<dbReference type="EC" id="2.7.7.-" evidence="2"/>
<dbReference type="Pfam" id="PF13155">
    <property type="entry name" value="Toprim_2"/>
    <property type="match status" value="1"/>
</dbReference>
<evidence type="ECO:0000313" key="2">
    <source>
        <dbReference type="EMBL" id="VEB02538.1"/>
    </source>
</evidence>
<dbReference type="AlphaFoldDB" id="A0A3S4HST6"/>
<dbReference type="SMART" id="SM00493">
    <property type="entry name" value="TOPRIM"/>
    <property type="match status" value="1"/>
</dbReference>
<accession>A0A3S4HST6</accession>
<dbReference type="SUPFAM" id="SSF56731">
    <property type="entry name" value="DNA primase core"/>
    <property type="match status" value="1"/>
</dbReference>
<proteinExistence type="predicted"/>
<feature type="domain" description="Toprim" evidence="1">
    <location>
        <begin position="14"/>
        <end position="96"/>
    </location>
</feature>
<dbReference type="EMBL" id="LR134162">
    <property type="protein sequence ID" value="VEB02538.1"/>
    <property type="molecule type" value="Genomic_DNA"/>
</dbReference>
<dbReference type="InterPro" id="IPR019475">
    <property type="entry name" value="DNA_primase_DnaB-bd"/>
</dbReference>